<protein>
    <recommendedName>
        <fullName evidence="4">DUF4198 domain-containing protein</fullName>
    </recommendedName>
</protein>
<feature type="chain" id="PRO_5045868609" description="DUF4198 domain-containing protein" evidence="1">
    <location>
        <begin position="22"/>
        <end position="287"/>
    </location>
</feature>
<evidence type="ECO:0000313" key="3">
    <source>
        <dbReference type="Proteomes" id="UP000647587"/>
    </source>
</evidence>
<gene>
    <name evidence="2" type="ORF">GCM10008955_40690</name>
</gene>
<keyword evidence="1" id="KW-0732">Signal</keyword>
<feature type="signal peptide" evidence="1">
    <location>
        <begin position="1"/>
        <end position="21"/>
    </location>
</feature>
<dbReference type="EMBL" id="BMPP01000035">
    <property type="protein sequence ID" value="GGK42761.1"/>
    <property type="molecule type" value="Genomic_DNA"/>
</dbReference>
<sequence>MKSTILTALTLSLLGVAAAHAGHDATGALTFSLSEPSASKFTVAGPAQVAQGFTTVILENTSKQAFTPVLAQLKNGATDAQVKAALGKLMQSRGEDMSAILNLADFVGGTASLAPGATFEYGTSLRSGKYVLFGFGATEEGKPFYDLGQYKTFTVTTAKNGAAVPKADVKATLKDFKVELPKTVKAGKQLWEISNAGQETHHLMLMRLNDGKTMKDVEAFFKAPDPSQAGAPPFEDVGGLETLSKGRKAFTSFDLKPGEYLVVCFLPSAKQHAPHFALGMISTVSVK</sequence>
<evidence type="ECO:0000256" key="1">
    <source>
        <dbReference type="SAM" id="SignalP"/>
    </source>
</evidence>
<name>A0ABQ2F5T5_9DEIO</name>
<evidence type="ECO:0008006" key="4">
    <source>
        <dbReference type="Google" id="ProtNLM"/>
    </source>
</evidence>
<proteinExistence type="predicted"/>
<dbReference type="Proteomes" id="UP000647587">
    <property type="component" value="Unassembled WGS sequence"/>
</dbReference>
<reference evidence="3" key="1">
    <citation type="journal article" date="2019" name="Int. J. Syst. Evol. Microbiol.">
        <title>The Global Catalogue of Microorganisms (GCM) 10K type strain sequencing project: providing services to taxonomists for standard genome sequencing and annotation.</title>
        <authorList>
            <consortium name="The Broad Institute Genomics Platform"/>
            <consortium name="The Broad Institute Genome Sequencing Center for Infectious Disease"/>
            <person name="Wu L."/>
            <person name="Ma J."/>
        </authorList>
    </citation>
    <scope>NUCLEOTIDE SEQUENCE [LARGE SCALE GENOMIC DNA]</scope>
    <source>
        <strain evidence="3">JCM 30331</strain>
    </source>
</reference>
<accession>A0ABQ2F5T5</accession>
<evidence type="ECO:0000313" key="2">
    <source>
        <dbReference type="EMBL" id="GGK42761.1"/>
    </source>
</evidence>
<comment type="caution">
    <text evidence="2">The sequence shown here is derived from an EMBL/GenBank/DDBJ whole genome shotgun (WGS) entry which is preliminary data.</text>
</comment>
<organism evidence="2 3">
    <name type="scientific">Deinococcus malanensis</name>
    <dbReference type="NCBI Taxonomy" id="1706855"/>
    <lineage>
        <taxon>Bacteria</taxon>
        <taxon>Thermotogati</taxon>
        <taxon>Deinococcota</taxon>
        <taxon>Deinococci</taxon>
        <taxon>Deinococcales</taxon>
        <taxon>Deinococcaceae</taxon>
        <taxon>Deinococcus</taxon>
    </lineage>
</organism>
<keyword evidence="3" id="KW-1185">Reference proteome</keyword>
<dbReference type="RefSeq" id="WP_189012088.1">
    <property type="nucleotide sequence ID" value="NZ_BMPP01000035.1"/>
</dbReference>